<evidence type="ECO:0000313" key="1">
    <source>
        <dbReference type="EMBL" id="CAB4274914.1"/>
    </source>
</evidence>
<accession>A0A6J5UHX0</accession>
<dbReference type="Proteomes" id="UP000507222">
    <property type="component" value="Unassembled WGS sequence"/>
</dbReference>
<name>A0A6J5UHX0_PRUAR</name>
<organism evidence="1 2">
    <name type="scientific">Prunus armeniaca</name>
    <name type="common">Apricot</name>
    <name type="synonym">Armeniaca vulgaris</name>
    <dbReference type="NCBI Taxonomy" id="36596"/>
    <lineage>
        <taxon>Eukaryota</taxon>
        <taxon>Viridiplantae</taxon>
        <taxon>Streptophyta</taxon>
        <taxon>Embryophyta</taxon>
        <taxon>Tracheophyta</taxon>
        <taxon>Spermatophyta</taxon>
        <taxon>Magnoliopsida</taxon>
        <taxon>eudicotyledons</taxon>
        <taxon>Gunneridae</taxon>
        <taxon>Pentapetalae</taxon>
        <taxon>rosids</taxon>
        <taxon>fabids</taxon>
        <taxon>Rosales</taxon>
        <taxon>Rosaceae</taxon>
        <taxon>Amygdaloideae</taxon>
        <taxon>Amygdaleae</taxon>
        <taxon>Prunus</taxon>
    </lineage>
</organism>
<dbReference type="AlphaFoldDB" id="A0A6J5UHX0"/>
<evidence type="ECO:0000313" key="2">
    <source>
        <dbReference type="Proteomes" id="UP000507222"/>
    </source>
</evidence>
<protein>
    <submittedName>
        <fullName evidence="1">Uncharacterized protein</fullName>
    </submittedName>
</protein>
<sequence>MSCWDAHGSIHMGVVPSTHNQCFKYLVDGEVKNVWADIDLFRGEGQAIFVLFDRSINLFPGGSLVILTTFGKNDGPSKRVVIHKKASLPKTTSAPLKVKLNGRKAKKRNASLTVQNESGMLKVSLRRPQPETSEPEVVTYMEQAMFREDEVNTRPFHISVFKTPRG</sequence>
<gene>
    <name evidence="1" type="ORF">CURHAP_LOCUS23594</name>
</gene>
<proteinExistence type="predicted"/>
<reference evidence="1 2" key="1">
    <citation type="submission" date="2020-05" db="EMBL/GenBank/DDBJ databases">
        <authorList>
            <person name="Campoy J."/>
            <person name="Schneeberger K."/>
            <person name="Spophaly S."/>
        </authorList>
    </citation>
    <scope>NUCLEOTIDE SEQUENCE [LARGE SCALE GENOMIC DNA]</scope>
    <source>
        <strain evidence="1">PruArmRojPasFocal</strain>
    </source>
</reference>
<dbReference type="EMBL" id="CAEKDK010000003">
    <property type="protein sequence ID" value="CAB4274914.1"/>
    <property type="molecule type" value="Genomic_DNA"/>
</dbReference>